<sequence length="478" mass="51300">MQHTRQFYIDGQWVDPLDQGEANTLDVIDPSTATAFEQIALGSAADVDRAVAAAKRAFPAYSETTIAQRIDLLQAILDVYRKRYDDMVHAISREMGAPLQYANDAQAWTGVAHLETMIRTLDTFDFESMKNGILIRKEAVGVCGLITPWNWPALQITTKVAPALAAGCTMVLKPSELAPLSGLIFAEILDEAGVPAGVFNLVNGEGRTVGEAMSRHPDIDMMSFTGSTRAGVQVAKAAADTVKRVHQELGGKSANLILEDADLKQAVMRGARACFDNSGQSCDAPTRMFVPRAREAEALAYAKDAAEALKVGPASAAGTDLGPVISEVQFDKIQRLIGVGMEEGATLVVGGVGRPDGLKDGYFVRPTVFGKVTPDMTIAREEIFGPVLSILAYDSEDEAIAMANDSLYGLAGYIQSGSIEHARAVARRLRTGTIYLNYADYNPDAPFGGFKQSGNGREYGEFGLEDFLEIKGVVGYEG</sequence>
<dbReference type="SUPFAM" id="SSF53720">
    <property type="entry name" value="ALDH-like"/>
    <property type="match status" value="1"/>
</dbReference>
<feature type="domain" description="Aldehyde dehydrogenase" evidence="3">
    <location>
        <begin position="21"/>
        <end position="472"/>
    </location>
</feature>
<dbReference type="Gene3D" id="3.40.605.10">
    <property type="entry name" value="Aldehyde Dehydrogenase, Chain A, domain 1"/>
    <property type="match status" value="1"/>
</dbReference>
<evidence type="ECO:0000256" key="2">
    <source>
        <dbReference type="ARBA" id="ARBA00023002"/>
    </source>
</evidence>
<dbReference type="InterPro" id="IPR016161">
    <property type="entry name" value="Ald_DH/histidinol_DH"/>
</dbReference>
<dbReference type="EMBL" id="JAQQBZ010000052">
    <property type="protein sequence ID" value="MFM0598423.1"/>
    <property type="molecule type" value="Genomic_DNA"/>
</dbReference>
<dbReference type="PANTHER" id="PTHR42804:SF1">
    <property type="entry name" value="ALDEHYDE DEHYDROGENASE-RELATED"/>
    <property type="match status" value="1"/>
</dbReference>
<protein>
    <submittedName>
        <fullName evidence="4">Aldehyde dehydrogenase family protein</fullName>
    </submittedName>
</protein>
<gene>
    <name evidence="4" type="ORF">PQQ68_35850</name>
</gene>
<dbReference type="Pfam" id="PF00171">
    <property type="entry name" value="Aldedh"/>
    <property type="match status" value="1"/>
</dbReference>
<dbReference type="InterPro" id="IPR015590">
    <property type="entry name" value="Aldehyde_DH_dom"/>
</dbReference>
<keyword evidence="2" id="KW-0560">Oxidoreductase</keyword>
<evidence type="ECO:0000256" key="1">
    <source>
        <dbReference type="ARBA" id="ARBA00009986"/>
    </source>
</evidence>
<dbReference type="PANTHER" id="PTHR42804">
    <property type="entry name" value="ALDEHYDE DEHYDROGENASE"/>
    <property type="match status" value="1"/>
</dbReference>
<comment type="similarity">
    <text evidence="1">Belongs to the aldehyde dehydrogenase family.</text>
</comment>
<dbReference type="RefSeq" id="WP_408220070.1">
    <property type="nucleotide sequence ID" value="NZ_JAQQBZ010000052.1"/>
</dbReference>
<reference evidence="4 5" key="1">
    <citation type="journal article" date="2024" name="Chem. Sci.">
        <title>Discovery of megapolipeptins by genome mining of a Burkholderiales bacteria collection.</title>
        <authorList>
            <person name="Paulo B.S."/>
            <person name="Recchia M.J.J."/>
            <person name="Lee S."/>
            <person name="Fergusson C.H."/>
            <person name="Romanowski S.B."/>
            <person name="Hernandez A."/>
            <person name="Krull N."/>
            <person name="Liu D.Y."/>
            <person name="Cavanagh H."/>
            <person name="Bos A."/>
            <person name="Gray C.A."/>
            <person name="Murphy B.T."/>
            <person name="Linington R.G."/>
            <person name="Eustaquio A.S."/>
        </authorList>
    </citation>
    <scope>NUCLEOTIDE SEQUENCE [LARGE SCALE GENOMIC DNA]</scope>
    <source>
        <strain evidence="4 5">RL17-335-BIF-A</strain>
    </source>
</reference>
<evidence type="ECO:0000313" key="5">
    <source>
        <dbReference type="Proteomes" id="UP001629367"/>
    </source>
</evidence>
<accession>A0ABW9DLS7</accession>
<dbReference type="Proteomes" id="UP001629367">
    <property type="component" value="Unassembled WGS sequence"/>
</dbReference>
<comment type="caution">
    <text evidence="4">The sequence shown here is derived from an EMBL/GenBank/DDBJ whole genome shotgun (WGS) entry which is preliminary data.</text>
</comment>
<evidence type="ECO:0000313" key="4">
    <source>
        <dbReference type="EMBL" id="MFM0598423.1"/>
    </source>
</evidence>
<dbReference type="InterPro" id="IPR016162">
    <property type="entry name" value="Ald_DH_N"/>
</dbReference>
<proteinExistence type="inferred from homology"/>
<dbReference type="InterPro" id="IPR016163">
    <property type="entry name" value="Ald_DH_C"/>
</dbReference>
<dbReference type="CDD" id="cd07138">
    <property type="entry name" value="ALDH_CddD_SSP0762"/>
    <property type="match status" value="1"/>
</dbReference>
<evidence type="ECO:0000259" key="3">
    <source>
        <dbReference type="Pfam" id="PF00171"/>
    </source>
</evidence>
<organism evidence="4 5">
    <name type="scientific">Paraburkholderia dilworthii</name>
    <dbReference type="NCBI Taxonomy" id="948106"/>
    <lineage>
        <taxon>Bacteria</taxon>
        <taxon>Pseudomonadati</taxon>
        <taxon>Pseudomonadota</taxon>
        <taxon>Betaproteobacteria</taxon>
        <taxon>Burkholderiales</taxon>
        <taxon>Burkholderiaceae</taxon>
        <taxon>Paraburkholderia</taxon>
    </lineage>
</organism>
<keyword evidence="5" id="KW-1185">Reference proteome</keyword>
<dbReference type="Gene3D" id="3.40.309.10">
    <property type="entry name" value="Aldehyde Dehydrogenase, Chain A, domain 2"/>
    <property type="match status" value="1"/>
</dbReference>
<name>A0ABW9DLS7_9BURK</name>